<dbReference type="AlphaFoldDB" id="A0A3B1ATL3"/>
<dbReference type="Pfam" id="PF11743">
    <property type="entry name" value="DUF3301"/>
    <property type="match status" value="1"/>
</dbReference>
<dbReference type="EMBL" id="UOFU01000116">
    <property type="protein sequence ID" value="VAW97334.1"/>
    <property type="molecule type" value="Genomic_DNA"/>
</dbReference>
<reference evidence="2" key="1">
    <citation type="submission" date="2018-06" db="EMBL/GenBank/DDBJ databases">
        <authorList>
            <person name="Zhirakovskaya E."/>
        </authorList>
    </citation>
    <scope>NUCLEOTIDE SEQUENCE</scope>
</reference>
<accession>A0A3B1ATL3</accession>
<gene>
    <name evidence="2" type="ORF">MNBD_GAMMA20-2068</name>
</gene>
<sequence length="126" mass="14709">MNDWLWFFPLGGVLWYWWDTLRTREIARAAGRLACDRRQVQFLDDTVVRTRIRLRRNARGHLQLERRYDFEFASDGERRYHGQIDIFGSHVSRIDMEAYRCPAGEDGADGPPGETGGKTDNVTHIP</sequence>
<evidence type="ECO:0008006" key="3">
    <source>
        <dbReference type="Google" id="ProtNLM"/>
    </source>
</evidence>
<feature type="region of interest" description="Disordered" evidence="1">
    <location>
        <begin position="102"/>
        <end position="126"/>
    </location>
</feature>
<evidence type="ECO:0000313" key="2">
    <source>
        <dbReference type="EMBL" id="VAW97334.1"/>
    </source>
</evidence>
<dbReference type="InterPro" id="IPR021732">
    <property type="entry name" value="DUF3301"/>
</dbReference>
<protein>
    <recommendedName>
        <fullName evidence="3">DUF3301 domain-containing protein</fullName>
    </recommendedName>
</protein>
<evidence type="ECO:0000256" key="1">
    <source>
        <dbReference type="SAM" id="MobiDB-lite"/>
    </source>
</evidence>
<organism evidence="2">
    <name type="scientific">hydrothermal vent metagenome</name>
    <dbReference type="NCBI Taxonomy" id="652676"/>
    <lineage>
        <taxon>unclassified sequences</taxon>
        <taxon>metagenomes</taxon>
        <taxon>ecological metagenomes</taxon>
    </lineage>
</organism>
<name>A0A3B1ATL3_9ZZZZ</name>
<proteinExistence type="predicted"/>